<dbReference type="SUPFAM" id="SSF53098">
    <property type="entry name" value="Ribonuclease H-like"/>
    <property type="match status" value="1"/>
</dbReference>
<dbReference type="InterPro" id="IPR036397">
    <property type="entry name" value="RNaseH_sf"/>
</dbReference>
<evidence type="ECO:0000259" key="1">
    <source>
        <dbReference type="PROSITE" id="PS50879"/>
    </source>
</evidence>
<dbReference type="EMBL" id="JACEEZ010006350">
    <property type="protein sequence ID" value="KAG0724838.1"/>
    <property type="molecule type" value="Genomic_DNA"/>
</dbReference>
<gene>
    <name evidence="2" type="ORF">GWK47_039781</name>
</gene>
<keyword evidence="3" id="KW-1185">Reference proteome</keyword>
<dbReference type="GO" id="GO:0004523">
    <property type="term" value="F:RNA-DNA hybrid ribonuclease activity"/>
    <property type="evidence" value="ECO:0007669"/>
    <property type="project" value="InterPro"/>
</dbReference>
<dbReference type="Proteomes" id="UP000770661">
    <property type="component" value="Unassembled WGS sequence"/>
</dbReference>
<dbReference type="InterPro" id="IPR012337">
    <property type="entry name" value="RNaseH-like_sf"/>
</dbReference>
<name>A0A8J4YBA5_CHIOP</name>
<proteinExistence type="predicted"/>
<dbReference type="InterPro" id="IPR002156">
    <property type="entry name" value="RNaseH_domain"/>
</dbReference>
<comment type="caution">
    <text evidence="2">The sequence shown here is derived from an EMBL/GenBank/DDBJ whole genome shotgun (WGS) entry which is preliminary data.</text>
</comment>
<dbReference type="PROSITE" id="PS50879">
    <property type="entry name" value="RNASE_H_1"/>
    <property type="match status" value="1"/>
</dbReference>
<protein>
    <recommendedName>
        <fullName evidence="1">RNase H type-1 domain-containing protein</fullName>
    </recommendedName>
</protein>
<organism evidence="2 3">
    <name type="scientific">Chionoecetes opilio</name>
    <name type="common">Atlantic snow crab</name>
    <name type="synonym">Cancer opilio</name>
    <dbReference type="NCBI Taxonomy" id="41210"/>
    <lineage>
        <taxon>Eukaryota</taxon>
        <taxon>Metazoa</taxon>
        <taxon>Ecdysozoa</taxon>
        <taxon>Arthropoda</taxon>
        <taxon>Crustacea</taxon>
        <taxon>Multicrustacea</taxon>
        <taxon>Malacostraca</taxon>
        <taxon>Eumalacostraca</taxon>
        <taxon>Eucarida</taxon>
        <taxon>Decapoda</taxon>
        <taxon>Pleocyemata</taxon>
        <taxon>Brachyura</taxon>
        <taxon>Eubrachyura</taxon>
        <taxon>Majoidea</taxon>
        <taxon>Majidae</taxon>
        <taxon>Chionoecetes</taxon>
    </lineage>
</organism>
<dbReference type="Pfam" id="PF00075">
    <property type="entry name" value="RNase_H"/>
    <property type="match status" value="1"/>
</dbReference>
<dbReference type="OrthoDB" id="6373941at2759"/>
<feature type="domain" description="RNase H type-1" evidence="1">
    <location>
        <begin position="1"/>
        <end position="97"/>
    </location>
</feature>
<sequence>MEADVLTAELFAIRQALAYLNTTYTCTRAVIYTDSLSSLHLLFSRRPASSTVLAHTLQRLLLYLTSVGWEIALQWVPSHCNIRGNEVAEAAAKVALFEVNITPSRCHSPPPSV</sequence>
<dbReference type="GO" id="GO:0003676">
    <property type="term" value="F:nucleic acid binding"/>
    <property type="evidence" value="ECO:0007669"/>
    <property type="project" value="InterPro"/>
</dbReference>
<accession>A0A8J4YBA5</accession>
<dbReference type="Gene3D" id="3.30.420.10">
    <property type="entry name" value="Ribonuclease H-like superfamily/Ribonuclease H"/>
    <property type="match status" value="1"/>
</dbReference>
<reference evidence="2" key="1">
    <citation type="submission" date="2020-07" db="EMBL/GenBank/DDBJ databases">
        <title>The High-quality genome of the commercially important snow crab, Chionoecetes opilio.</title>
        <authorList>
            <person name="Jeong J.-H."/>
            <person name="Ryu S."/>
        </authorList>
    </citation>
    <scope>NUCLEOTIDE SEQUENCE</scope>
    <source>
        <strain evidence="2">MADBK_172401_WGS</strain>
        <tissue evidence="2">Digestive gland</tissue>
    </source>
</reference>
<evidence type="ECO:0000313" key="2">
    <source>
        <dbReference type="EMBL" id="KAG0724838.1"/>
    </source>
</evidence>
<dbReference type="AlphaFoldDB" id="A0A8J4YBA5"/>
<evidence type="ECO:0000313" key="3">
    <source>
        <dbReference type="Proteomes" id="UP000770661"/>
    </source>
</evidence>